<dbReference type="EMBL" id="QPFP01000500">
    <property type="protein sequence ID" value="TEB09537.1"/>
    <property type="molecule type" value="Genomic_DNA"/>
</dbReference>
<dbReference type="Proteomes" id="UP000298030">
    <property type="component" value="Unassembled WGS sequence"/>
</dbReference>
<dbReference type="InterPro" id="IPR011009">
    <property type="entry name" value="Kinase-like_dom_sf"/>
</dbReference>
<name>A0A4Y7RMK9_COPMI</name>
<dbReference type="Pfam" id="PF01590">
    <property type="entry name" value="GAF"/>
    <property type="match status" value="1"/>
</dbReference>
<dbReference type="Pfam" id="PF13191">
    <property type="entry name" value="AAA_16"/>
    <property type="match status" value="1"/>
</dbReference>
<feature type="domain" description="Protein kinase" evidence="2">
    <location>
        <begin position="1"/>
        <end position="351"/>
    </location>
</feature>
<gene>
    <name evidence="4" type="ORF">FA13DRAFT_1806576</name>
</gene>
<dbReference type="InterPro" id="IPR001245">
    <property type="entry name" value="Ser-Thr/Tyr_kinase_cat_dom"/>
</dbReference>
<dbReference type="InterPro" id="IPR003661">
    <property type="entry name" value="HisK_dim/P_dom"/>
</dbReference>
<dbReference type="SUPFAM" id="SSF56112">
    <property type="entry name" value="Protein kinase-like (PK-like)"/>
    <property type="match status" value="1"/>
</dbReference>
<dbReference type="SMART" id="SM00388">
    <property type="entry name" value="HisKA"/>
    <property type="match status" value="1"/>
</dbReference>
<dbReference type="Gene3D" id="3.30.565.10">
    <property type="entry name" value="Histidine kinase-like ATPase, C-terminal domain"/>
    <property type="match status" value="1"/>
</dbReference>
<dbReference type="PROSITE" id="PS50109">
    <property type="entry name" value="HIS_KIN"/>
    <property type="match status" value="1"/>
</dbReference>
<dbReference type="PROSITE" id="PS50011">
    <property type="entry name" value="PROTEIN_KINASE_DOM"/>
    <property type="match status" value="1"/>
</dbReference>
<reference evidence="4 5" key="1">
    <citation type="journal article" date="2019" name="Nat. Ecol. Evol.">
        <title>Megaphylogeny resolves global patterns of mushroom evolution.</title>
        <authorList>
            <person name="Varga T."/>
            <person name="Krizsan K."/>
            <person name="Foldi C."/>
            <person name="Dima B."/>
            <person name="Sanchez-Garcia M."/>
            <person name="Sanchez-Ramirez S."/>
            <person name="Szollosi G.J."/>
            <person name="Szarkandi J.G."/>
            <person name="Papp V."/>
            <person name="Albert L."/>
            <person name="Andreopoulos W."/>
            <person name="Angelini C."/>
            <person name="Antonin V."/>
            <person name="Barry K.W."/>
            <person name="Bougher N.L."/>
            <person name="Buchanan P."/>
            <person name="Buyck B."/>
            <person name="Bense V."/>
            <person name="Catcheside P."/>
            <person name="Chovatia M."/>
            <person name="Cooper J."/>
            <person name="Damon W."/>
            <person name="Desjardin D."/>
            <person name="Finy P."/>
            <person name="Geml J."/>
            <person name="Haridas S."/>
            <person name="Hughes K."/>
            <person name="Justo A."/>
            <person name="Karasinski D."/>
            <person name="Kautmanova I."/>
            <person name="Kiss B."/>
            <person name="Kocsube S."/>
            <person name="Kotiranta H."/>
            <person name="LaButti K.M."/>
            <person name="Lechner B.E."/>
            <person name="Liimatainen K."/>
            <person name="Lipzen A."/>
            <person name="Lukacs Z."/>
            <person name="Mihaltcheva S."/>
            <person name="Morgado L.N."/>
            <person name="Niskanen T."/>
            <person name="Noordeloos M.E."/>
            <person name="Ohm R.A."/>
            <person name="Ortiz-Santana B."/>
            <person name="Ovrebo C."/>
            <person name="Racz N."/>
            <person name="Riley R."/>
            <person name="Savchenko A."/>
            <person name="Shiryaev A."/>
            <person name="Soop K."/>
            <person name="Spirin V."/>
            <person name="Szebenyi C."/>
            <person name="Tomsovsky M."/>
            <person name="Tulloss R.E."/>
            <person name="Uehling J."/>
            <person name="Grigoriev I.V."/>
            <person name="Vagvolgyi C."/>
            <person name="Papp T."/>
            <person name="Martin F.M."/>
            <person name="Miettinen O."/>
            <person name="Hibbett D.S."/>
            <person name="Nagy L.G."/>
        </authorList>
    </citation>
    <scope>NUCLEOTIDE SEQUENCE [LARGE SCALE GENOMIC DNA]</scope>
    <source>
        <strain evidence="4 5">FP101781</strain>
    </source>
</reference>
<dbReference type="PANTHER" id="PTHR43642:SF1">
    <property type="entry name" value="HYBRID SIGNAL TRANSDUCTION HISTIDINE KINASE G"/>
    <property type="match status" value="1"/>
</dbReference>
<protein>
    <recommendedName>
        <fullName evidence="6">Histidine kinase</fullName>
    </recommendedName>
</protein>
<dbReference type="OrthoDB" id="60033at2759"/>
<dbReference type="InterPro" id="IPR000719">
    <property type="entry name" value="Prot_kinase_dom"/>
</dbReference>
<proteinExistence type="predicted"/>
<dbReference type="GO" id="GO:0000155">
    <property type="term" value="F:phosphorelay sensor kinase activity"/>
    <property type="evidence" value="ECO:0007669"/>
    <property type="project" value="InterPro"/>
</dbReference>
<keyword evidence="5" id="KW-1185">Reference proteome</keyword>
<dbReference type="InterPro" id="IPR005467">
    <property type="entry name" value="His_kinase_dom"/>
</dbReference>
<dbReference type="InterPro" id="IPR029016">
    <property type="entry name" value="GAF-like_dom_sf"/>
</dbReference>
<dbReference type="InterPro" id="IPR036890">
    <property type="entry name" value="HATPase_C_sf"/>
</dbReference>
<dbReference type="InterPro" id="IPR036097">
    <property type="entry name" value="HisK_dim/P_sf"/>
</dbReference>
<dbReference type="Gene3D" id="1.10.287.130">
    <property type="match status" value="1"/>
</dbReference>
<dbReference type="STRING" id="71717.A0A4Y7RMK9"/>
<dbReference type="CDD" id="cd00082">
    <property type="entry name" value="HisKA"/>
    <property type="match status" value="1"/>
</dbReference>
<evidence type="ECO:0000313" key="5">
    <source>
        <dbReference type="Proteomes" id="UP000298030"/>
    </source>
</evidence>
<dbReference type="SUPFAM" id="SSF55874">
    <property type="entry name" value="ATPase domain of HSP90 chaperone/DNA topoisomerase II/histidine kinase"/>
    <property type="match status" value="1"/>
</dbReference>
<accession>A0A4Y7RMK9</accession>
<evidence type="ECO:0000313" key="4">
    <source>
        <dbReference type="EMBL" id="TEB09537.1"/>
    </source>
</evidence>
<dbReference type="SUPFAM" id="SSF47384">
    <property type="entry name" value="Homodimeric domain of signal transducing histidine kinase"/>
    <property type="match status" value="1"/>
</dbReference>
<evidence type="ECO:0000259" key="2">
    <source>
        <dbReference type="PROSITE" id="PS50011"/>
    </source>
</evidence>
<dbReference type="Gene3D" id="3.30.450.40">
    <property type="match status" value="1"/>
</dbReference>
<dbReference type="PANTHER" id="PTHR43642">
    <property type="entry name" value="HYBRID SIGNAL TRANSDUCTION HISTIDINE KINASE G"/>
    <property type="match status" value="1"/>
</dbReference>
<dbReference type="Pfam" id="PF07714">
    <property type="entry name" value="PK_Tyr_Ser-Thr"/>
    <property type="match status" value="1"/>
</dbReference>
<evidence type="ECO:0000256" key="1">
    <source>
        <dbReference type="SAM" id="MobiDB-lite"/>
    </source>
</evidence>
<evidence type="ECO:0000259" key="3">
    <source>
        <dbReference type="PROSITE" id="PS50109"/>
    </source>
</evidence>
<dbReference type="InterPro" id="IPR053159">
    <property type="entry name" value="Hybrid_Histidine_Kinase"/>
</dbReference>
<dbReference type="Pfam" id="PF00512">
    <property type="entry name" value="HisKA"/>
    <property type="match status" value="1"/>
</dbReference>
<dbReference type="InterPro" id="IPR041664">
    <property type="entry name" value="AAA_16"/>
</dbReference>
<organism evidence="4 5">
    <name type="scientific">Coprinellus micaceus</name>
    <name type="common">Glistening ink-cap mushroom</name>
    <name type="synonym">Coprinus micaceus</name>
    <dbReference type="NCBI Taxonomy" id="71717"/>
    <lineage>
        <taxon>Eukaryota</taxon>
        <taxon>Fungi</taxon>
        <taxon>Dikarya</taxon>
        <taxon>Basidiomycota</taxon>
        <taxon>Agaricomycotina</taxon>
        <taxon>Agaricomycetes</taxon>
        <taxon>Agaricomycetidae</taxon>
        <taxon>Agaricales</taxon>
        <taxon>Agaricineae</taxon>
        <taxon>Psathyrellaceae</taxon>
        <taxon>Coprinellus</taxon>
    </lineage>
</organism>
<dbReference type="SUPFAM" id="SSF55781">
    <property type="entry name" value="GAF domain-like"/>
    <property type="match status" value="1"/>
</dbReference>
<evidence type="ECO:0008006" key="6">
    <source>
        <dbReference type="Google" id="ProtNLM"/>
    </source>
</evidence>
<feature type="domain" description="Histidine kinase" evidence="3">
    <location>
        <begin position="1600"/>
        <end position="1730"/>
    </location>
</feature>
<dbReference type="Gene3D" id="1.10.510.10">
    <property type="entry name" value="Transferase(Phosphotransferase) domain 1"/>
    <property type="match status" value="1"/>
</dbReference>
<dbReference type="GO" id="GO:0005524">
    <property type="term" value="F:ATP binding"/>
    <property type="evidence" value="ECO:0007669"/>
    <property type="project" value="InterPro"/>
</dbReference>
<feature type="region of interest" description="Disordered" evidence="1">
    <location>
        <begin position="381"/>
        <end position="434"/>
    </location>
</feature>
<sequence length="1730" mass="192566">MPMRRKLGQPTFPTLYFKDDVLSIPGYTLEKAVPWHDTGSMTMLAEGSSLKDGSNVLAKIAPAQSNGSMCLEREAHILNKLMSTPDSSSSILRLIDFFKIPREHGDCVVLLIAHPGPNLLGRYLPPSKVNDLLLAGGGHSRTTNSHGDSTVLGFDETDLNDEMEQFDIMDLASFLEFAIKATQCLETLHKAGLVHREVRANAFHLNAHSGFVRLVHFGNRAISLENFGSPSSLVLQTNEEPEKLRVKEALCYLAPEQTGSIETMTQDHRTDLYSLGILFWTLLVGRGQMLFEGSALELLHAIVQKRPMPVHEVRRDVPQVLANIIDKVAITNCEPQELIPPFEIAREDRFMEFTIPIALFGRDKELELIRKVISDTSNNFSQHHSTSKGVITFSPTHGQDMNTDATSESVSSRSGSPLASHFTPSHSESSRSNWYNDSMDYDYPSTSMRYDRTQAILVVGPPGIGKSSIILANQAKWRGARSAKFQGAESAPFAALLSCLSSVLRQLMVFSTDLQRFVTGLQERLGPQLQNVPLLYQGTPELKDALAKFDINIEEPDEPLDSRDLRSRFQSLVEKVFAVIAETRLFALFLDDLHEADDSTLDPRIHAVKFAQSNANLRYPAPFIARKKIVQTSRNSFTEPPLGMHSPHAVFSLPFSAKNTQIDFNMDKNYWEYDIKSIERSFVENHISDPTNLTFLVERMRELPEEARKYLTWAALFGETFKVTEVALMIDWEDSSAAEEEADDKWNLHKAVTNFRDKESATARGSMRGLQLALSEGWLIQRARDMCSFAHDRYRQAAQAEAAGLSEENMAKMSFRIVLMMLHEKPVDVYRIAEYAKKCLSLLLEHPKKEEFLNVLIEAGESAWARGAHELAIRSFVSARSLLSDDPWAANPAQTFNLLARLAALYTWKGDLSASDDVLEECFAHAQELEDKSNVLRLKSRNQWLRNNFAEAFNDTIKALNVLGIDICASPSRRQADLMFETVKNEILAIGFDEILNIPRTSDPKTELAVTLLNDAGSHAYWSPSPSIFSDVIGLTTIQLALRSGMAPGTALGFFWALGAAAERRELYRFSTDLAKLALRIAEQHGTSSEKCRAQLLYCSMVSGFDNVHLRANLPRLDEALKYGYSSGDSIYTSFSNIHIILTKLYTCEHLSELTPAAEECLNDVGLLTPGGEPIILANGVLNLIRVRPMLVRSTKRQATFSMTLNWYNSFKLVGYFCVGYCEEAASLGFAVYDTRMAHPNHRHYFSQIKLNQTYIRKWLSASPVNTSTWVATIDAEMASLLGDSSALRLYDVGSQIGRGQRLADGRRLGHCSWQGSHFVRCGWGAQGIVQHLTNLIGARVHHDVNRSVLSQSVAVQTEVTTMDGAMQTQVFSSRVVDVHEARETMLTATDLASILKWSKDISSDINLSSGEFPATSDRNCNRDSGSHNTCVVIAREAGDYTVATSMVPPEPCQVHENPKSVRAIGDPLQKAIIQYTLNSKERVYFADASSDPRFSAEATQTLHRSVICLPIFSNRGQTFGAVYVSSKYPFSQNTVTILTLFCQQASISISNALLFRSVQAGTRENLKMIATQREALEAARKSREDALKATKIKSNFLASMSHELRTPFSSFYGLLDLLSGTELNPGQSEIVQTAKQSCELLLKIIDSILDYSKLEASAVKLEPSGFLVENIIADCMELLLPMAAKKLDLSFNIHPAVPAWVFADYARIRQVLMNLIGNAVKFTAAGMFA</sequence>
<comment type="caution">
    <text evidence="4">The sequence shown here is derived from an EMBL/GenBank/DDBJ whole genome shotgun (WGS) entry which is preliminary data.</text>
</comment>
<dbReference type="InterPro" id="IPR003018">
    <property type="entry name" value="GAF"/>
</dbReference>
<dbReference type="SMART" id="SM00065">
    <property type="entry name" value="GAF"/>
    <property type="match status" value="1"/>
</dbReference>